<dbReference type="InterPro" id="IPR029063">
    <property type="entry name" value="SAM-dependent_MTases_sf"/>
</dbReference>
<gene>
    <name evidence="1" type="ORF">UFOPK3770_01051</name>
</gene>
<dbReference type="SUPFAM" id="SSF53335">
    <property type="entry name" value="S-adenosyl-L-methionine-dependent methyltransferases"/>
    <property type="match status" value="1"/>
</dbReference>
<evidence type="ECO:0000313" key="1">
    <source>
        <dbReference type="EMBL" id="CAB4342122.1"/>
    </source>
</evidence>
<dbReference type="AlphaFoldDB" id="A0A6J5ZLS4"/>
<sequence>MPAIKLGNTRVTGKEQFYTPLQSADWVVAQVLTHFPHTRAATWLEPSAGTGAFIKALQRQNIVDVIAMDIEPHFAKVKRQDFLTWQPNVSGLVAIGNPPFGRNNSLSIPFFNKAAQVCDTIAFIVPRSWRKWSVTNRLDLNFHLAHDIDLDINYVDVNGADVYAKNNLQTCLQVWQRQNDVRQKVVIAETDLLSKCSPQEADIAIRVFGYGCGEVMTNFDRKSNTTMMFLKLHSDKVLPALQRLDFSIYFNNVAYTQALAYSEIRYALAKELA</sequence>
<dbReference type="PROSITE" id="PS00092">
    <property type="entry name" value="N6_MTASE"/>
    <property type="match status" value="1"/>
</dbReference>
<dbReference type="PRINTS" id="PR00507">
    <property type="entry name" value="N12N6MTFRASE"/>
</dbReference>
<reference evidence="1" key="1">
    <citation type="submission" date="2020-05" db="EMBL/GenBank/DDBJ databases">
        <authorList>
            <person name="Chiriac C."/>
            <person name="Salcher M."/>
            <person name="Ghai R."/>
            <person name="Kavagutti S V."/>
        </authorList>
    </citation>
    <scope>NUCLEOTIDE SEQUENCE</scope>
</reference>
<proteinExistence type="predicted"/>
<dbReference type="InterPro" id="IPR002052">
    <property type="entry name" value="DNA_methylase_N6_adenine_CS"/>
</dbReference>
<dbReference type="EMBL" id="CAESAJ010000131">
    <property type="protein sequence ID" value="CAB4342122.1"/>
    <property type="molecule type" value="Genomic_DNA"/>
</dbReference>
<protein>
    <submittedName>
        <fullName evidence="1">Unannotated protein</fullName>
    </submittedName>
</protein>
<organism evidence="1">
    <name type="scientific">freshwater metagenome</name>
    <dbReference type="NCBI Taxonomy" id="449393"/>
    <lineage>
        <taxon>unclassified sequences</taxon>
        <taxon>metagenomes</taxon>
        <taxon>ecological metagenomes</taxon>
    </lineage>
</organism>
<dbReference type="Gene3D" id="3.40.50.150">
    <property type="entry name" value="Vaccinia Virus protein VP39"/>
    <property type="match status" value="1"/>
</dbReference>
<dbReference type="GO" id="GO:0032259">
    <property type="term" value="P:methylation"/>
    <property type="evidence" value="ECO:0007669"/>
    <property type="project" value="InterPro"/>
</dbReference>
<dbReference type="GO" id="GO:0003676">
    <property type="term" value="F:nucleic acid binding"/>
    <property type="evidence" value="ECO:0007669"/>
    <property type="project" value="InterPro"/>
</dbReference>
<name>A0A6J5ZLS4_9ZZZZ</name>
<accession>A0A6J5ZLS4</accession>
<dbReference type="GO" id="GO:0008168">
    <property type="term" value="F:methyltransferase activity"/>
    <property type="evidence" value="ECO:0007669"/>
    <property type="project" value="InterPro"/>
</dbReference>